<dbReference type="PANTHER" id="PTHR46623">
    <property type="entry name" value="CARBOXYMETHYLENEBUTENOLIDASE-RELATED"/>
    <property type="match status" value="1"/>
</dbReference>
<dbReference type="InterPro" id="IPR051049">
    <property type="entry name" value="Dienelactone_hydrolase-like"/>
</dbReference>
<dbReference type="SUPFAM" id="SSF53474">
    <property type="entry name" value="alpha/beta-Hydrolases"/>
    <property type="match status" value="1"/>
</dbReference>
<dbReference type="Pfam" id="PF01738">
    <property type="entry name" value="DLH"/>
    <property type="match status" value="1"/>
</dbReference>
<dbReference type="InterPro" id="IPR002925">
    <property type="entry name" value="Dienelactn_hydro"/>
</dbReference>
<gene>
    <name evidence="2" type="ORF">SE17_39575</name>
</gene>
<dbReference type="AlphaFoldDB" id="A0A0P9CQ66"/>
<feature type="domain" description="Dienelactone hydrolase" evidence="1">
    <location>
        <begin position="10"/>
        <end position="215"/>
    </location>
</feature>
<reference evidence="2 3" key="1">
    <citation type="submission" date="2015-09" db="EMBL/GenBank/DDBJ databases">
        <title>Draft genome sequence of Kouleothrix aurantiaca JCM 19913.</title>
        <authorList>
            <person name="Hemp J."/>
        </authorList>
    </citation>
    <scope>NUCLEOTIDE SEQUENCE [LARGE SCALE GENOMIC DNA]</scope>
    <source>
        <strain evidence="2 3">COM-B</strain>
    </source>
</reference>
<proteinExistence type="predicted"/>
<dbReference type="Gene3D" id="3.40.50.1820">
    <property type="entry name" value="alpha/beta hydrolase"/>
    <property type="match status" value="1"/>
</dbReference>
<dbReference type="InterPro" id="IPR029058">
    <property type="entry name" value="AB_hydrolase_fold"/>
</dbReference>
<accession>A0A0P9CQ66</accession>
<dbReference type="GO" id="GO:0016787">
    <property type="term" value="F:hydrolase activity"/>
    <property type="evidence" value="ECO:0007669"/>
    <property type="project" value="InterPro"/>
</dbReference>
<protein>
    <recommendedName>
        <fullName evidence="1">Dienelactone hydrolase domain-containing protein</fullName>
    </recommendedName>
</protein>
<evidence type="ECO:0000313" key="3">
    <source>
        <dbReference type="Proteomes" id="UP000050509"/>
    </source>
</evidence>
<dbReference type="PANTHER" id="PTHR46623:SF6">
    <property type="entry name" value="ALPHA_BETA-HYDROLASES SUPERFAMILY PROTEIN"/>
    <property type="match status" value="1"/>
</dbReference>
<organism evidence="2 3">
    <name type="scientific">Kouleothrix aurantiaca</name>
    <dbReference type="NCBI Taxonomy" id="186479"/>
    <lineage>
        <taxon>Bacteria</taxon>
        <taxon>Bacillati</taxon>
        <taxon>Chloroflexota</taxon>
        <taxon>Chloroflexia</taxon>
        <taxon>Chloroflexales</taxon>
        <taxon>Roseiflexineae</taxon>
        <taxon>Roseiflexaceae</taxon>
        <taxon>Kouleothrix</taxon>
    </lineage>
</organism>
<dbReference type="Proteomes" id="UP000050509">
    <property type="component" value="Unassembled WGS sequence"/>
</dbReference>
<name>A0A0P9CQ66_9CHLR</name>
<evidence type="ECO:0000313" key="2">
    <source>
        <dbReference type="EMBL" id="KPV48156.1"/>
    </source>
</evidence>
<dbReference type="EMBL" id="LJCR01002891">
    <property type="protein sequence ID" value="KPV48156.1"/>
    <property type="molecule type" value="Genomic_DNA"/>
</dbReference>
<evidence type="ECO:0000259" key="1">
    <source>
        <dbReference type="Pfam" id="PF01738"/>
    </source>
</evidence>
<sequence>MIDLPNSGARAYLAQPGTTPAPGVLVLHAWWGFTPFFEGVCDRLAQAGFVALAPDLYEGDTTDTIEGAEALRGQHPNERLDEIANDALSTLRANPAVSGPVAVLGFSLGAAWAAVLATERPEDVRAAVVMYGAYTGLDHSPARAAYLGHFGEQDDMEPLDGVREMESEIRAGGRDVTFYVYPEAQHWFMENDRPEYRPADAELAWERTLAFLAQQLEAGA</sequence>
<comment type="caution">
    <text evidence="2">The sequence shown here is derived from an EMBL/GenBank/DDBJ whole genome shotgun (WGS) entry which is preliminary data.</text>
</comment>
<keyword evidence="3" id="KW-1185">Reference proteome</keyword>